<dbReference type="PANTHER" id="PTHR42794">
    <property type="entry name" value="HEMIN IMPORT ATP-BINDING PROTEIN HMUV"/>
    <property type="match status" value="1"/>
</dbReference>
<dbReference type="InterPro" id="IPR027417">
    <property type="entry name" value="P-loop_NTPase"/>
</dbReference>
<dbReference type="PANTHER" id="PTHR42794:SF1">
    <property type="entry name" value="HEMIN IMPORT ATP-BINDING PROTEIN HMUV"/>
    <property type="match status" value="1"/>
</dbReference>
<evidence type="ECO:0000256" key="2">
    <source>
        <dbReference type="ARBA" id="ARBA00022741"/>
    </source>
</evidence>
<evidence type="ECO:0000259" key="5">
    <source>
        <dbReference type="PROSITE" id="PS50893"/>
    </source>
</evidence>
<keyword evidence="3 6" id="KW-0067">ATP-binding</keyword>
<dbReference type="PROSITE" id="PS00211">
    <property type="entry name" value="ABC_TRANSPORTER_1"/>
    <property type="match status" value="1"/>
</dbReference>
<dbReference type="GO" id="GO:0005524">
    <property type="term" value="F:ATP binding"/>
    <property type="evidence" value="ECO:0007669"/>
    <property type="project" value="UniProtKB-KW"/>
</dbReference>
<organism evidence="6 7">
    <name type="scientific">Brotonthovivens ammoniilytica</name>
    <dbReference type="NCBI Taxonomy" id="2981725"/>
    <lineage>
        <taxon>Bacteria</taxon>
        <taxon>Bacillati</taxon>
        <taxon>Bacillota</taxon>
        <taxon>Clostridia</taxon>
        <taxon>Lachnospirales</taxon>
        <taxon>Lachnospiraceae</taxon>
        <taxon>Brotonthovivens</taxon>
    </lineage>
</organism>
<dbReference type="SMART" id="SM00382">
    <property type="entry name" value="AAA"/>
    <property type="match status" value="1"/>
</dbReference>
<keyword evidence="4" id="KW-1278">Translocase</keyword>
<dbReference type="InterPro" id="IPR003593">
    <property type="entry name" value="AAA+_ATPase"/>
</dbReference>
<keyword evidence="2" id="KW-0547">Nucleotide-binding</keyword>
<evidence type="ECO:0000256" key="3">
    <source>
        <dbReference type="ARBA" id="ARBA00022840"/>
    </source>
</evidence>
<dbReference type="InterPro" id="IPR017871">
    <property type="entry name" value="ABC_transporter-like_CS"/>
</dbReference>
<dbReference type="SUPFAM" id="SSF52540">
    <property type="entry name" value="P-loop containing nucleoside triphosphate hydrolases"/>
    <property type="match status" value="1"/>
</dbReference>
<accession>A0ABT2THQ0</accession>
<dbReference type="Gene3D" id="3.40.50.300">
    <property type="entry name" value="P-loop containing nucleotide triphosphate hydrolases"/>
    <property type="match status" value="1"/>
</dbReference>
<dbReference type="RefSeq" id="WP_158424507.1">
    <property type="nucleotide sequence ID" value="NZ_JAOQJQ010000002.1"/>
</dbReference>
<feature type="domain" description="ABC transporter" evidence="5">
    <location>
        <begin position="3"/>
        <end position="237"/>
    </location>
</feature>
<proteinExistence type="predicted"/>
<dbReference type="PROSITE" id="PS50893">
    <property type="entry name" value="ABC_TRANSPORTER_2"/>
    <property type="match status" value="1"/>
</dbReference>
<dbReference type="EMBL" id="JAOQJQ010000002">
    <property type="protein sequence ID" value="MCU6761720.1"/>
    <property type="molecule type" value="Genomic_DNA"/>
</dbReference>
<comment type="caution">
    <text evidence="6">The sequence shown here is derived from an EMBL/GenBank/DDBJ whole genome shotgun (WGS) entry which is preliminary data.</text>
</comment>
<reference evidence="6 7" key="1">
    <citation type="journal article" date="2021" name="ISME Commun">
        <title>Automated analysis of genomic sequences facilitates high-throughput and comprehensive description of bacteria.</title>
        <authorList>
            <person name="Hitch T.C.A."/>
        </authorList>
    </citation>
    <scope>NUCLEOTIDE SEQUENCE [LARGE SCALE GENOMIC DNA]</scope>
    <source>
        <strain evidence="6 7">Sanger_109</strain>
    </source>
</reference>
<evidence type="ECO:0000313" key="6">
    <source>
        <dbReference type="EMBL" id="MCU6761720.1"/>
    </source>
</evidence>
<keyword evidence="7" id="KW-1185">Reference proteome</keyword>
<evidence type="ECO:0000256" key="4">
    <source>
        <dbReference type="ARBA" id="ARBA00022967"/>
    </source>
</evidence>
<name>A0ABT2THQ0_9FIRM</name>
<evidence type="ECO:0000313" key="7">
    <source>
        <dbReference type="Proteomes" id="UP001652442"/>
    </source>
</evidence>
<keyword evidence="1" id="KW-0813">Transport</keyword>
<dbReference type="Pfam" id="PF00005">
    <property type="entry name" value="ABC_tran"/>
    <property type="match status" value="1"/>
</dbReference>
<dbReference type="CDD" id="cd03214">
    <property type="entry name" value="ABC_Iron-Siderophores_B12_Hemin"/>
    <property type="match status" value="1"/>
</dbReference>
<dbReference type="InterPro" id="IPR003439">
    <property type="entry name" value="ABC_transporter-like_ATP-bd"/>
</dbReference>
<protein>
    <submittedName>
        <fullName evidence="6">ABC transporter ATP-binding protein</fullName>
    </submittedName>
</protein>
<dbReference type="Proteomes" id="UP001652442">
    <property type="component" value="Unassembled WGS sequence"/>
</dbReference>
<gene>
    <name evidence="6" type="ORF">OCV88_05125</name>
</gene>
<evidence type="ECO:0000256" key="1">
    <source>
        <dbReference type="ARBA" id="ARBA00022448"/>
    </source>
</evidence>
<sequence length="254" mass="29015">MSLEVQQLSFRYGKRNIFEKITFSLEEGNMLALLGPNGTGKTTLLKSLCGILRPYEGESRLMGSNLLKMDIKKRAKLVAYVPQNTNNTFPMRVIDAVLMGRKPFQRFGVTKEDEQKAFEILRKMELEDFAFKNINEMSGGERQRVFIARALCQEPELLLLDEPTSSMDLKNQLRTMALVRKLVDEQKLSVIVSIHDINLSAMYCDKFLMLHQGSIFACGSDEEVLKKEHIESVYGVAVAMEVMEDIRHMVLKKI</sequence>